<dbReference type="GO" id="GO:0004489">
    <property type="term" value="F:methylenetetrahydrofolate reductase [NAD(P)H] activity"/>
    <property type="evidence" value="ECO:0007669"/>
    <property type="project" value="UniProtKB-EC"/>
</dbReference>
<keyword evidence="2 3" id="KW-0560">Oxidoreductase</keyword>
<comment type="pathway">
    <text evidence="2">One-carbon metabolism; tetrahydrofolate interconversion.</text>
</comment>
<dbReference type="RefSeq" id="WP_219080546.1">
    <property type="nucleotide sequence ID" value="NZ_CP079216.1"/>
</dbReference>
<keyword evidence="2" id="KW-0274">FAD</keyword>
<dbReference type="EMBL" id="CP079216">
    <property type="protein sequence ID" value="QXT62035.1"/>
    <property type="molecule type" value="Genomic_DNA"/>
</dbReference>
<dbReference type="PANTHER" id="PTHR45754:SF3">
    <property type="entry name" value="METHYLENETETRAHYDROFOLATE REDUCTASE (NADPH)"/>
    <property type="match status" value="1"/>
</dbReference>
<comment type="cofactor">
    <cofactor evidence="2">
        <name>FAD</name>
        <dbReference type="ChEBI" id="CHEBI:57692"/>
    </cofactor>
</comment>
<dbReference type="Pfam" id="PF02219">
    <property type="entry name" value="MTHFR"/>
    <property type="match status" value="1"/>
</dbReference>
<sequence>MSHPPTRPGTVAELLSSATGPTFSFEFFPPRSEEEEPVLWRAVEALAPLEPSFVSVTYGANGSRRDRTIHATRRIASAPGGPLTVGHLTCVDQSKADIADALAAYREVGVRNILAIRGDMPGGGEWTRHPDGLANATELVRFIREQGDFCVGVAAFPNPHETSNDADLDARILAEKVDSGAEFAITQLFFDAGRYSELVARMRGLGCGVPIIPGVMPLTVITQIERFADLSGRPLPEDFVARLRAAPSKEEVRRVGLAAAVDFCRDLLDAGAPGLQFFTQNRSKATREVLAELKAAVPAVAEAGR</sequence>
<name>A0ABX8SH71_9ACTN</name>
<dbReference type="PANTHER" id="PTHR45754">
    <property type="entry name" value="METHYLENETETRAHYDROFOLATE REDUCTASE"/>
    <property type="match status" value="1"/>
</dbReference>
<organism evidence="3 4">
    <name type="scientific">Tessaracoccus palaemonis</name>
    <dbReference type="NCBI Taxonomy" id="2829499"/>
    <lineage>
        <taxon>Bacteria</taxon>
        <taxon>Bacillati</taxon>
        <taxon>Actinomycetota</taxon>
        <taxon>Actinomycetes</taxon>
        <taxon>Propionibacteriales</taxon>
        <taxon>Propionibacteriaceae</taxon>
        <taxon>Tessaracoccus</taxon>
    </lineage>
</organism>
<protein>
    <recommendedName>
        <fullName evidence="2">Methylenetetrahydrofolate reductase</fullName>
    </recommendedName>
</protein>
<dbReference type="Proteomes" id="UP000824504">
    <property type="component" value="Chromosome"/>
</dbReference>
<comment type="similarity">
    <text evidence="2">Belongs to the methylenetetrahydrofolate reductase family.</text>
</comment>
<evidence type="ECO:0000313" key="4">
    <source>
        <dbReference type="Proteomes" id="UP000824504"/>
    </source>
</evidence>
<reference evidence="3 4" key="1">
    <citation type="submission" date="2021-07" db="EMBL/GenBank/DDBJ databases">
        <title>complete genome sequencing of Tessaracoccus sp.J1M15.</title>
        <authorList>
            <person name="Bae J.-W."/>
            <person name="Kim D.-y."/>
        </authorList>
    </citation>
    <scope>NUCLEOTIDE SEQUENCE [LARGE SCALE GENOMIC DNA]</scope>
    <source>
        <strain evidence="3 4">J1M15</strain>
    </source>
</reference>
<keyword evidence="4" id="KW-1185">Reference proteome</keyword>
<evidence type="ECO:0000256" key="2">
    <source>
        <dbReference type="RuleBase" id="RU003862"/>
    </source>
</evidence>
<gene>
    <name evidence="3" type="ORF">KDB89_09615</name>
</gene>
<keyword evidence="2" id="KW-0285">Flavoprotein</keyword>
<evidence type="ECO:0000256" key="1">
    <source>
        <dbReference type="ARBA" id="ARBA00048628"/>
    </source>
</evidence>
<comment type="catalytic activity">
    <reaction evidence="1">
        <text>(6S)-5-methyl-5,6,7,8-tetrahydrofolate + NAD(+) = (6R)-5,10-methylene-5,6,7,8-tetrahydrofolate + NADH + H(+)</text>
        <dbReference type="Rhea" id="RHEA:19821"/>
        <dbReference type="ChEBI" id="CHEBI:15378"/>
        <dbReference type="ChEBI" id="CHEBI:15636"/>
        <dbReference type="ChEBI" id="CHEBI:18608"/>
        <dbReference type="ChEBI" id="CHEBI:57540"/>
        <dbReference type="ChEBI" id="CHEBI:57945"/>
        <dbReference type="EC" id="1.5.1.54"/>
    </reaction>
    <physiologicalReaction direction="right-to-left" evidence="1">
        <dbReference type="Rhea" id="RHEA:19823"/>
    </physiologicalReaction>
</comment>
<accession>A0ABX8SH71</accession>
<dbReference type="CDD" id="cd00537">
    <property type="entry name" value="MTHFR"/>
    <property type="match status" value="1"/>
</dbReference>
<evidence type="ECO:0000313" key="3">
    <source>
        <dbReference type="EMBL" id="QXT62035.1"/>
    </source>
</evidence>
<dbReference type="InterPro" id="IPR003171">
    <property type="entry name" value="Mehydrof_redctse-like"/>
</dbReference>
<proteinExistence type="inferred from homology"/>